<keyword evidence="12" id="KW-1185">Reference proteome</keyword>
<dbReference type="GO" id="GO:0006436">
    <property type="term" value="P:tryptophanyl-tRNA aminoacylation"/>
    <property type="evidence" value="ECO:0007669"/>
    <property type="project" value="InterPro"/>
</dbReference>
<evidence type="ECO:0000256" key="3">
    <source>
        <dbReference type="ARBA" id="ARBA00013161"/>
    </source>
</evidence>
<dbReference type="InterPro" id="IPR002306">
    <property type="entry name" value="Trp-tRNA-ligase"/>
</dbReference>
<evidence type="ECO:0000256" key="2">
    <source>
        <dbReference type="ARBA" id="ARBA00005594"/>
    </source>
</evidence>
<dbReference type="GO" id="GO:0004830">
    <property type="term" value="F:tryptophan-tRNA ligase activity"/>
    <property type="evidence" value="ECO:0007669"/>
    <property type="project" value="UniProtKB-EC"/>
</dbReference>
<dbReference type="Gene3D" id="3.40.50.620">
    <property type="entry name" value="HUPs"/>
    <property type="match status" value="1"/>
</dbReference>
<evidence type="ECO:0000313" key="11">
    <source>
        <dbReference type="EMBL" id="KAB1204336.1"/>
    </source>
</evidence>
<sequence length="383" mass="42784">MRATGLNVRVSFVNVEDRNVSSFLAGSLVPKTCQPHLYKHAIVNPNLHITLPYDSQQLLRATRNTAAVYLACGVDTSKASVFVQSHVRAHAELMWLLSSATPIGWLNKMIQFKEKSCKAGDENVAVALLTYPVLMASDILLYQVVSPAISDRPRKSIALANYYIILWISSYFHFLQTYEETDFVPVGEDQKQHLELSRELAERVNYLYGGRKWKKLGGRGGSIFKVPEALIPPTGARVMSLTDGLSKMSKSAPSDQSRINLLDSKDVIANKIKRCKTDSLPGLEFDNPERPECNNLLSIYQLMSGKTKEEVVQECQNMNWGTFKVLLTDSLIDHLHPIQVRYEEIMSDSASLDKVLAEGATKAADIADATLNNVYQAMGFLRR</sequence>
<evidence type="ECO:0000256" key="9">
    <source>
        <dbReference type="ARBA" id="ARBA00030268"/>
    </source>
</evidence>
<evidence type="ECO:0000256" key="5">
    <source>
        <dbReference type="ARBA" id="ARBA00022741"/>
    </source>
</evidence>
<evidence type="ECO:0000313" key="12">
    <source>
        <dbReference type="Proteomes" id="UP000516437"/>
    </source>
</evidence>
<keyword evidence="5 10" id="KW-0547">Nucleotide-binding</keyword>
<dbReference type="Proteomes" id="UP000516437">
    <property type="component" value="Chromosome 8"/>
</dbReference>
<dbReference type="GO" id="GO:0009507">
    <property type="term" value="C:chloroplast"/>
    <property type="evidence" value="ECO:0007669"/>
    <property type="project" value="TreeGrafter"/>
</dbReference>
<reference evidence="11 12" key="1">
    <citation type="journal article" date="2019" name="Plant Biotechnol. J.">
        <title>The red bayberry genome and genetic basis of sex determination.</title>
        <authorList>
            <person name="Jia H.M."/>
            <person name="Jia H.J."/>
            <person name="Cai Q.L."/>
            <person name="Wang Y."/>
            <person name="Zhao H.B."/>
            <person name="Yang W.F."/>
            <person name="Wang G.Y."/>
            <person name="Li Y.H."/>
            <person name="Zhan D.L."/>
            <person name="Shen Y.T."/>
            <person name="Niu Q.F."/>
            <person name="Chang L."/>
            <person name="Qiu J."/>
            <person name="Zhao L."/>
            <person name="Xie H.B."/>
            <person name="Fu W.Y."/>
            <person name="Jin J."/>
            <person name="Li X.W."/>
            <person name="Jiao Y."/>
            <person name="Zhou C.C."/>
            <person name="Tu T."/>
            <person name="Chai C.Y."/>
            <person name="Gao J.L."/>
            <person name="Fan L.J."/>
            <person name="van de Weg E."/>
            <person name="Wang J.Y."/>
            <person name="Gao Z.S."/>
        </authorList>
    </citation>
    <scope>NUCLEOTIDE SEQUENCE [LARGE SCALE GENOMIC DNA]</scope>
    <source>
        <tissue evidence="11">Leaves</tissue>
    </source>
</reference>
<keyword evidence="4 10" id="KW-0436">Ligase</keyword>
<dbReference type="NCBIfam" id="TIGR00233">
    <property type="entry name" value="trpS"/>
    <property type="match status" value="1"/>
</dbReference>
<dbReference type="SUPFAM" id="SSF52374">
    <property type="entry name" value="Nucleotidylyl transferase"/>
    <property type="match status" value="1"/>
</dbReference>
<gene>
    <name evidence="11" type="ORF">CJ030_MR8G014213</name>
</gene>
<dbReference type="OrthoDB" id="15808at2759"/>
<accession>A0A6A1UW82</accession>
<comment type="caution">
    <text evidence="11">The sequence shown here is derived from an EMBL/GenBank/DDBJ whole genome shotgun (WGS) entry which is preliminary data.</text>
</comment>
<dbReference type="PANTHER" id="PTHR43766">
    <property type="entry name" value="TRYPTOPHAN--TRNA LIGASE, MITOCHONDRIAL"/>
    <property type="match status" value="1"/>
</dbReference>
<evidence type="ECO:0000256" key="4">
    <source>
        <dbReference type="ARBA" id="ARBA00022598"/>
    </source>
</evidence>
<keyword evidence="7 10" id="KW-0648">Protein biosynthesis</keyword>
<dbReference type="EC" id="6.1.1.2" evidence="3"/>
<dbReference type="PRINTS" id="PR01039">
    <property type="entry name" value="TRNASYNTHTRP"/>
</dbReference>
<name>A0A6A1UW82_9ROSI</name>
<comment type="similarity">
    <text evidence="2 10">Belongs to the class-I aminoacyl-tRNA synthetase family.</text>
</comment>
<evidence type="ECO:0000256" key="1">
    <source>
        <dbReference type="ARBA" id="ARBA00004173"/>
    </source>
</evidence>
<evidence type="ECO:0000256" key="6">
    <source>
        <dbReference type="ARBA" id="ARBA00022840"/>
    </source>
</evidence>
<keyword evidence="8 10" id="KW-0030">Aminoacyl-tRNA synthetase</keyword>
<dbReference type="GO" id="GO:0005524">
    <property type="term" value="F:ATP binding"/>
    <property type="evidence" value="ECO:0007669"/>
    <property type="project" value="UniProtKB-KW"/>
</dbReference>
<dbReference type="EMBL" id="RXIC02000026">
    <property type="protein sequence ID" value="KAB1204336.1"/>
    <property type="molecule type" value="Genomic_DNA"/>
</dbReference>
<dbReference type="Gene3D" id="1.10.240.10">
    <property type="entry name" value="Tyrosyl-Transfer RNA Synthetase"/>
    <property type="match status" value="1"/>
</dbReference>
<proteinExistence type="inferred from homology"/>
<dbReference type="AlphaFoldDB" id="A0A6A1UW82"/>
<dbReference type="PANTHER" id="PTHR43766:SF1">
    <property type="entry name" value="TRYPTOPHAN--TRNA LIGASE, MITOCHONDRIAL"/>
    <property type="match status" value="1"/>
</dbReference>
<evidence type="ECO:0000256" key="8">
    <source>
        <dbReference type="ARBA" id="ARBA00023146"/>
    </source>
</evidence>
<dbReference type="InterPro" id="IPR002305">
    <property type="entry name" value="aa-tRNA-synth_Ic"/>
</dbReference>
<evidence type="ECO:0000256" key="7">
    <source>
        <dbReference type="ARBA" id="ARBA00022917"/>
    </source>
</evidence>
<keyword evidence="6 10" id="KW-0067">ATP-binding</keyword>
<dbReference type="CDD" id="cd00806">
    <property type="entry name" value="TrpRS_core"/>
    <property type="match status" value="1"/>
</dbReference>
<dbReference type="InterPro" id="IPR014729">
    <property type="entry name" value="Rossmann-like_a/b/a_fold"/>
</dbReference>
<comment type="subcellular location">
    <subcellularLocation>
        <location evidence="1">Mitochondrion</location>
    </subcellularLocation>
</comment>
<protein>
    <recommendedName>
        <fullName evidence="3">tryptophan--tRNA ligase</fullName>
        <ecNumber evidence="3">6.1.1.2</ecNumber>
    </recommendedName>
    <alternativeName>
        <fullName evidence="9">Tryptophanyl-tRNA synthetase</fullName>
    </alternativeName>
</protein>
<dbReference type="Pfam" id="PF00579">
    <property type="entry name" value="tRNA-synt_1b"/>
    <property type="match status" value="2"/>
</dbReference>
<organism evidence="11 12">
    <name type="scientific">Morella rubra</name>
    <name type="common">Chinese bayberry</name>
    <dbReference type="NCBI Taxonomy" id="262757"/>
    <lineage>
        <taxon>Eukaryota</taxon>
        <taxon>Viridiplantae</taxon>
        <taxon>Streptophyta</taxon>
        <taxon>Embryophyta</taxon>
        <taxon>Tracheophyta</taxon>
        <taxon>Spermatophyta</taxon>
        <taxon>Magnoliopsida</taxon>
        <taxon>eudicotyledons</taxon>
        <taxon>Gunneridae</taxon>
        <taxon>Pentapetalae</taxon>
        <taxon>rosids</taxon>
        <taxon>fabids</taxon>
        <taxon>Fagales</taxon>
        <taxon>Myricaceae</taxon>
        <taxon>Morella</taxon>
    </lineage>
</organism>
<evidence type="ECO:0000256" key="10">
    <source>
        <dbReference type="RuleBase" id="RU363036"/>
    </source>
</evidence>
<dbReference type="InterPro" id="IPR050203">
    <property type="entry name" value="Trp-tRNA_synthetase"/>
</dbReference>
<dbReference type="FunFam" id="1.10.240.10:FF:000002">
    <property type="entry name" value="Tryptophan--tRNA ligase"/>
    <property type="match status" value="1"/>
</dbReference>
<dbReference type="GO" id="GO:0005739">
    <property type="term" value="C:mitochondrion"/>
    <property type="evidence" value="ECO:0007669"/>
    <property type="project" value="UniProtKB-SubCell"/>
</dbReference>